<dbReference type="FunFam" id="2.30.170.40:FF:000003">
    <property type="entry name" value="54S ribosomal protein L24"/>
    <property type="match status" value="1"/>
</dbReference>
<accession>W9CSF1</accession>
<dbReference type="InterPro" id="IPR037147">
    <property type="entry name" value="Ribosomal_bL28_sf"/>
</dbReference>
<comment type="caution">
    <text evidence="7">The sequence shown here is derived from an EMBL/GenBank/DDBJ whole genome shotgun (WGS) entry which is preliminary data.</text>
</comment>
<sequence>MPIFPPIHPSLSFTRAFTCTARILAKSTKQRLAFEHAAVPPYPYGPSQIYKQSNFGLYGLQKIRYGNIVSEKNEIKTRRHWRPNVQRKRIYSASLGRQIKMRITTRVMRTIDKAGGLDEYLLGEKTQRLKELGMGGWKLRWRIMQTDTVKEKYRVQREKLGLPPKKEAYVDENGYGITKEEIMEHIRKYDLAMAREAEVVVGAEAEAAADSEILDEGFMPEEHSREEHSRERQPLL</sequence>
<keyword evidence="2" id="KW-0689">Ribosomal protein</keyword>
<dbReference type="GO" id="GO:0003735">
    <property type="term" value="F:structural constituent of ribosome"/>
    <property type="evidence" value="ECO:0007669"/>
    <property type="project" value="InterPro"/>
</dbReference>
<feature type="compositionally biased region" description="Basic and acidic residues" evidence="6">
    <location>
        <begin position="220"/>
        <end position="236"/>
    </location>
</feature>
<gene>
    <name evidence="7" type="ORF">SBOR_2233</name>
</gene>
<dbReference type="PANTHER" id="PTHR13528">
    <property type="entry name" value="39S RIBOSOMAL PROTEIN L28, MITOCHONDRIAL"/>
    <property type="match status" value="1"/>
</dbReference>
<reference evidence="7 8" key="1">
    <citation type="journal article" date="2014" name="Genome Announc.">
        <title>Draft genome sequence of Sclerotinia borealis, a psychrophilic plant pathogenic fungus.</title>
        <authorList>
            <person name="Mardanov A.V."/>
            <person name="Beletsky A.V."/>
            <person name="Kadnikov V.V."/>
            <person name="Ignatov A.N."/>
            <person name="Ravin N.V."/>
        </authorList>
    </citation>
    <scope>NUCLEOTIDE SEQUENCE [LARGE SCALE GENOMIC DNA]</scope>
    <source>
        <strain evidence="8">F-4157</strain>
    </source>
</reference>
<evidence type="ECO:0000256" key="3">
    <source>
        <dbReference type="ARBA" id="ARBA00023274"/>
    </source>
</evidence>
<dbReference type="InterPro" id="IPR034704">
    <property type="entry name" value="Ribosomal_bL28/bL31-like_sf"/>
</dbReference>
<dbReference type="Pfam" id="PF00830">
    <property type="entry name" value="Ribosomal_L28"/>
    <property type="match status" value="1"/>
</dbReference>
<dbReference type="Proteomes" id="UP000019487">
    <property type="component" value="Unassembled WGS sequence"/>
</dbReference>
<dbReference type="STRING" id="1432307.W9CSF1"/>
<evidence type="ECO:0000256" key="4">
    <source>
        <dbReference type="ARBA" id="ARBA00035269"/>
    </source>
</evidence>
<comment type="similarity">
    <text evidence="1">Belongs to the bacterial ribosomal protein bL28 family.</text>
</comment>
<dbReference type="OrthoDB" id="361870at2759"/>
<evidence type="ECO:0000256" key="6">
    <source>
        <dbReference type="SAM" id="MobiDB-lite"/>
    </source>
</evidence>
<evidence type="ECO:0000313" key="8">
    <source>
        <dbReference type="Proteomes" id="UP000019487"/>
    </source>
</evidence>
<dbReference type="SUPFAM" id="SSF143800">
    <property type="entry name" value="L28p-like"/>
    <property type="match status" value="1"/>
</dbReference>
<evidence type="ECO:0000256" key="2">
    <source>
        <dbReference type="ARBA" id="ARBA00022980"/>
    </source>
</evidence>
<name>W9CSF1_SCLBF</name>
<keyword evidence="8" id="KW-1185">Reference proteome</keyword>
<dbReference type="PANTHER" id="PTHR13528:SF2">
    <property type="entry name" value="LARGE RIBOSOMAL SUBUNIT PROTEIN BL28M"/>
    <property type="match status" value="1"/>
</dbReference>
<evidence type="ECO:0000256" key="1">
    <source>
        <dbReference type="ARBA" id="ARBA00008760"/>
    </source>
</evidence>
<dbReference type="GO" id="GO:0005762">
    <property type="term" value="C:mitochondrial large ribosomal subunit"/>
    <property type="evidence" value="ECO:0007669"/>
    <property type="project" value="TreeGrafter"/>
</dbReference>
<protein>
    <recommendedName>
        <fullName evidence="4">Large ribosomal subunit protein bL28m</fullName>
    </recommendedName>
</protein>
<dbReference type="HAMAP" id="MF_00373">
    <property type="entry name" value="Ribosomal_bL28"/>
    <property type="match status" value="1"/>
</dbReference>
<organism evidence="7 8">
    <name type="scientific">Sclerotinia borealis (strain F-4128)</name>
    <dbReference type="NCBI Taxonomy" id="1432307"/>
    <lineage>
        <taxon>Eukaryota</taxon>
        <taxon>Fungi</taxon>
        <taxon>Dikarya</taxon>
        <taxon>Ascomycota</taxon>
        <taxon>Pezizomycotina</taxon>
        <taxon>Leotiomycetes</taxon>
        <taxon>Helotiales</taxon>
        <taxon>Sclerotiniaceae</taxon>
        <taxon>Sclerotinia</taxon>
    </lineage>
</organism>
<evidence type="ECO:0000256" key="5">
    <source>
        <dbReference type="ARBA" id="ARBA00037226"/>
    </source>
</evidence>
<evidence type="ECO:0000313" key="7">
    <source>
        <dbReference type="EMBL" id="ESZ97405.1"/>
    </source>
</evidence>
<dbReference type="InterPro" id="IPR026569">
    <property type="entry name" value="Ribosomal_bL28"/>
</dbReference>
<comment type="function">
    <text evidence="5">Component of the mitochondrial ribosome (mitoribosome), a dedicated translation machinery responsible for the synthesis of mitochondrial genome-encoded proteins, including at least some of the essential transmembrane subunits of the mitochondrial respiratory chain. The mitoribosomes are attached to the mitochondrial inner membrane and translation products are cotranslationally integrated into the membrane.</text>
</comment>
<dbReference type="Gene3D" id="2.30.170.40">
    <property type="entry name" value="Ribosomal protein L28/L24"/>
    <property type="match status" value="1"/>
</dbReference>
<dbReference type="EMBL" id="AYSA01000087">
    <property type="protein sequence ID" value="ESZ97405.1"/>
    <property type="molecule type" value="Genomic_DNA"/>
</dbReference>
<feature type="region of interest" description="Disordered" evidence="6">
    <location>
        <begin position="211"/>
        <end position="236"/>
    </location>
</feature>
<dbReference type="AlphaFoldDB" id="W9CSF1"/>
<dbReference type="HOGENOM" id="CLU_064548_0_2_1"/>
<proteinExistence type="inferred from homology"/>
<keyword evidence="3" id="KW-0687">Ribonucleoprotein</keyword>